<organism evidence="2 3">
    <name type="scientific">Cohnella thailandensis</name>
    <dbReference type="NCBI Taxonomy" id="557557"/>
    <lineage>
        <taxon>Bacteria</taxon>
        <taxon>Bacillati</taxon>
        <taxon>Bacillota</taxon>
        <taxon>Bacilli</taxon>
        <taxon>Bacillales</taxon>
        <taxon>Paenibacillaceae</taxon>
        <taxon>Cohnella</taxon>
    </lineage>
</organism>
<dbReference type="Proteomes" id="UP000535838">
    <property type="component" value="Unassembled WGS sequence"/>
</dbReference>
<dbReference type="PANTHER" id="PTHR12526:SF637">
    <property type="entry name" value="GLYCOSYLTRANSFERASE EPSF-RELATED"/>
    <property type="match status" value="1"/>
</dbReference>
<evidence type="ECO:0000313" key="2">
    <source>
        <dbReference type="EMBL" id="MBB6635869.1"/>
    </source>
</evidence>
<dbReference type="AlphaFoldDB" id="A0A841SY73"/>
<dbReference type="InterPro" id="IPR001296">
    <property type="entry name" value="Glyco_trans_1"/>
</dbReference>
<feature type="domain" description="Glycosyl transferase family 1" evidence="1">
    <location>
        <begin position="186"/>
        <end position="276"/>
    </location>
</feature>
<dbReference type="PANTHER" id="PTHR12526">
    <property type="entry name" value="GLYCOSYLTRANSFERASE"/>
    <property type="match status" value="1"/>
</dbReference>
<dbReference type="Gene3D" id="3.40.50.2000">
    <property type="entry name" value="Glycogen Phosphorylase B"/>
    <property type="match status" value="1"/>
</dbReference>
<dbReference type="CDD" id="cd03801">
    <property type="entry name" value="GT4_PimA-like"/>
    <property type="match status" value="1"/>
</dbReference>
<reference evidence="2 3" key="1">
    <citation type="submission" date="2020-08" db="EMBL/GenBank/DDBJ databases">
        <title>Cohnella phylogeny.</title>
        <authorList>
            <person name="Dunlap C."/>
        </authorList>
    </citation>
    <scope>NUCLEOTIDE SEQUENCE [LARGE SCALE GENOMIC DNA]</scope>
    <source>
        <strain evidence="2 3">DSM 25241</strain>
    </source>
</reference>
<keyword evidence="2" id="KW-0808">Transferase</keyword>
<accession>A0A841SY73</accession>
<sequence length="300" mass="34692">MKVLLVPDRPGWAFDNRAKDLMSFKWNGIRLYLKYLPEVTAKDPNKYDLIYPLSLSVARRLNEQGIPMSRMATGITSIRVYENKMIGKRKFRPDFLQFVKSLRGINAWSDEIVRTFKPHCRISKTRIGIDEELFKPGEKKKNAKFTVGWVGRIDEPKSRELKGYDIVLNALKGLDVKLDIRTFKENYVPRHKMVDFYQGIDCYICSSRSEGLPNPLLEAAACGVPVITTKVGIVPELIEHRKNGLIVSRNAEAIRDKVVYLLNHPKERESLGSSIRDTIVNGWTWDICKRDWERYFKSLV</sequence>
<evidence type="ECO:0000313" key="3">
    <source>
        <dbReference type="Proteomes" id="UP000535838"/>
    </source>
</evidence>
<gene>
    <name evidence="2" type="ORF">H7B67_17245</name>
</gene>
<comment type="caution">
    <text evidence="2">The sequence shown here is derived from an EMBL/GenBank/DDBJ whole genome shotgun (WGS) entry which is preliminary data.</text>
</comment>
<proteinExistence type="predicted"/>
<dbReference type="GO" id="GO:0016757">
    <property type="term" value="F:glycosyltransferase activity"/>
    <property type="evidence" value="ECO:0007669"/>
    <property type="project" value="InterPro"/>
</dbReference>
<dbReference type="RefSeq" id="WP_185121106.1">
    <property type="nucleotide sequence ID" value="NZ_JACJVQ010000015.1"/>
</dbReference>
<evidence type="ECO:0000259" key="1">
    <source>
        <dbReference type="Pfam" id="PF00534"/>
    </source>
</evidence>
<keyword evidence="3" id="KW-1185">Reference proteome</keyword>
<protein>
    <submittedName>
        <fullName evidence="2">Glycosyltransferase family 4 protein</fullName>
    </submittedName>
</protein>
<name>A0A841SY73_9BACL</name>
<dbReference type="EMBL" id="JACJVQ010000015">
    <property type="protein sequence ID" value="MBB6635869.1"/>
    <property type="molecule type" value="Genomic_DNA"/>
</dbReference>
<dbReference type="Pfam" id="PF00534">
    <property type="entry name" value="Glycos_transf_1"/>
    <property type="match status" value="1"/>
</dbReference>
<dbReference type="SUPFAM" id="SSF53756">
    <property type="entry name" value="UDP-Glycosyltransferase/glycogen phosphorylase"/>
    <property type="match status" value="1"/>
</dbReference>